<comment type="similarity">
    <text evidence="2">Belongs to the ACC deaminase/D-cysteine desulfhydrase family.</text>
</comment>
<keyword evidence="7" id="KW-1185">Reference proteome</keyword>
<protein>
    <submittedName>
        <fullName evidence="6">D-cysteine desulfhydrase</fullName>
        <ecNumber evidence="6">4.4.1.15</ecNumber>
    </submittedName>
</protein>
<proteinExistence type="inferred from homology"/>
<evidence type="ECO:0000259" key="5">
    <source>
        <dbReference type="Pfam" id="PF00291"/>
    </source>
</evidence>
<dbReference type="Proteomes" id="UP000756710">
    <property type="component" value="Unassembled WGS sequence"/>
</dbReference>
<dbReference type="GO" id="GO:0019148">
    <property type="term" value="F:D-cysteine desulfhydrase activity"/>
    <property type="evidence" value="ECO:0007669"/>
    <property type="project" value="UniProtKB-EC"/>
</dbReference>
<sequence length="357" mass="36583">MSEERQDTTQDQGTTRGQDAMRGQGTTRGQDTARAELMSRPTPLEAAPRLARAIGLEPDDLWIKRDDLIGLGGGGNKVRKLEWTAGAARAEGATTLVTSGAAQSNHARLTAAAGARLGMEVVLVLAGAPSEGMTGNIALDGLFGARVVWAGEVSEAELAAAVEDVARDLRERGARPAVIPFGGSSVLGAQGYAAAGTELLVQDPDLTTAVVAVGSGGTMAGLVHTLGAERVLGVHCGAVADPGHTVGRLVEGLAGQPAATSLRLRLDQVGPGYSALTEPVMDAITTAARTEGIVLDPIYTGRALAGLIAAVHDGQVRPGQRTVFVHTGGLPGLFGHPETLERARSAVADTAVRWPRG</sequence>
<reference evidence="6 7" key="1">
    <citation type="submission" date="2021-03" db="EMBL/GenBank/DDBJ databases">
        <title>Genomic Encyclopedia of Type Strains, Phase IV (KMG-IV): sequencing the most valuable type-strain genomes for metagenomic binning, comparative biology and taxonomic classification.</title>
        <authorList>
            <person name="Goeker M."/>
        </authorList>
    </citation>
    <scope>NUCLEOTIDE SEQUENCE [LARGE SCALE GENOMIC DNA]</scope>
    <source>
        <strain evidence="6 7">DSM 41954</strain>
    </source>
</reference>
<evidence type="ECO:0000256" key="2">
    <source>
        <dbReference type="ARBA" id="ARBA00008639"/>
    </source>
</evidence>
<dbReference type="InterPro" id="IPR036052">
    <property type="entry name" value="TrpB-like_PALP_sf"/>
</dbReference>
<dbReference type="Gene3D" id="3.40.50.1100">
    <property type="match status" value="2"/>
</dbReference>
<dbReference type="InterPro" id="IPR027278">
    <property type="entry name" value="ACCD_DCysDesulf"/>
</dbReference>
<dbReference type="SUPFAM" id="SSF53686">
    <property type="entry name" value="Tryptophan synthase beta subunit-like PLP-dependent enzymes"/>
    <property type="match status" value="1"/>
</dbReference>
<feature type="domain" description="Tryptophan synthase beta chain-like PALP" evidence="5">
    <location>
        <begin position="40"/>
        <end position="328"/>
    </location>
</feature>
<feature type="compositionally biased region" description="Low complexity" evidence="4">
    <location>
        <begin position="9"/>
        <end position="18"/>
    </location>
</feature>
<comment type="cofactor">
    <cofactor evidence="1">
        <name>pyridoxal 5'-phosphate</name>
        <dbReference type="ChEBI" id="CHEBI:597326"/>
    </cofactor>
</comment>
<dbReference type="EMBL" id="JAGGLR010000024">
    <property type="protein sequence ID" value="MBP2066313.1"/>
    <property type="molecule type" value="Genomic_DNA"/>
</dbReference>
<keyword evidence="3" id="KW-0663">Pyridoxal phosphate</keyword>
<evidence type="ECO:0000256" key="3">
    <source>
        <dbReference type="ARBA" id="ARBA00022898"/>
    </source>
</evidence>
<evidence type="ECO:0000313" key="6">
    <source>
        <dbReference type="EMBL" id="MBP2066313.1"/>
    </source>
</evidence>
<evidence type="ECO:0000256" key="4">
    <source>
        <dbReference type="SAM" id="MobiDB-lite"/>
    </source>
</evidence>
<dbReference type="EC" id="4.4.1.15" evidence="6"/>
<name>A0ABS4N3P5_9ACTN</name>
<dbReference type="PANTHER" id="PTHR43780:SF2">
    <property type="entry name" value="1-AMINOCYCLOPROPANE-1-CARBOXYLATE DEAMINASE-RELATED"/>
    <property type="match status" value="1"/>
</dbReference>
<dbReference type="InterPro" id="IPR001926">
    <property type="entry name" value="TrpB-like_PALP"/>
</dbReference>
<dbReference type="Pfam" id="PF00291">
    <property type="entry name" value="PALP"/>
    <property type="match status" value="1"/>
</dbReference>
<keyword evidence="6" id="KW-0456">Lyase</keyword>
<feature type="region of interest" description="Disordered" evidence="4">
    <location>
        <begin position="1"/>
        <end position="39"/>
    </location>
</feature>
<dbReference type="PIRSF" id="PIRSF006278">
    <property type="entry name" value="ACCD_DCysDesulf"/>
    <property type="match status" value="1"/>
</dbReference>
<evidence type="ECO:0000313" key="7">
    <source>
        <dbReference type="Proteomes" id="UP000756710"/>
    </source>
</evidence>
<comment type="caution">
    <text evidence="6">The sequence shown here is derived from an EMBL/GenBank/DDBJ whole genome shotgun (WGS) entry which is preliminary data.</text>
</comment>
<evidence type="ECO:0000256" key="1">
    <source>
        <dbReference type="ARBA" id="ARBA00001933"/>
    </source>
</evidence>
<dbReference type="PANTHER" id="PTHR43780">
    <property type="entry name" value="1-AMINOCYCLOPROPANE-1-CARBOXYLATE DEAMINASE-RELATED"/>
    <property type="match status" value="1"/>
</dbReference>
<accession>A0ABS4N3P5</accession>
<gene>
    <name evidence="6" type="ORF">J2Z30_007362</name>
</gene>
<organism evidence="6 7">
    <name type="scientific">Streptomyces iranensis</name>
    <dbReference type="NCBI Taxonomy" id="576784"/>
    <lineage>
        <taxon>Bacteria</taxon>
        <taxon>Bacillati</taxon>
        <taxon>Actinomycetota</taxon>
        <taxon>Actinomycetes</taxon>
        <taxon>Kitasatosporales</taxon>
        <taxon>Streptomycetaceae</taxon>
        <taxon>Streptomyces</taxon>
        <taxon>Streptomyces violaceusniger group</taxon>
    </lineage>
</organism>